<keyword evidence="10" id="KW-0614">Plasmid</keyword>
<accession>A0A222EBY2</accession>
<feature type="transmembrane region" description="Helical" evidence="8">
    <location>
        <begin position="177"/>
        <end position="202"/>
    </location>
</feature>
<organism evidence="10 11">
    <name type="scientific">Antarctobacter heliothermus</name>
    <dbReference type="NCBI Taxonomy" id="74033"/>
    <lineage>
        <taxon>Bacteria</taxon>
        <taxon>Pseudomonadati</taxon>
        <taxon>Pseudomonadota</taxon>
        <taxon>Alphaproteobacteria</taxon>
        <taxon>Rhodobacterales</taxon>
        <taxon>Roseobacteraceae</taxon>
        <taxon>Antarctobacter</taxon>
    </lineage>
</organism>
<dbReference type="InterPro" id="IPR035906">
    <property type="entry name" value="MetI-like_sf"/>
</dbReference>
<evidence type="ECO:0000256" key="2">
    <source>
        <dbReference type="ARBA" id="ARBA00022448"/>
    </source>
</evidence>
<dbReference type="EMBL" id="CP022543">
    <property type="protein sequence ID" value="ASP23704.1"/>
    <property type="molecule type" value="Genomic_DNA"/>
</dbReference>
<feature type="transmembrane region" description="Helical" evidence="8">
    <location>
        <begin position="98"/>
        <end position="119"/>
    </location>
</feature>
<name>A0A222EBY2_9RHOB</name>
<evidence type="ECO:0000256" key="1">
    <source>
        <dbReference type="ARBA" id="ARBA00004429"/>
    </source>
</evidence>
<dbReference type="GO" id="GO:0055085">
    <property type="term" value="P:transmembrane transport"/>
    <property type="evidence" value="ECO:0007669"/>
    <property type="project" value="InterPro"/>
</dbReference>
<dbReference type="KEGG" id="aht:ANTHELSMS3_04603"/>
<sequence length="265" mass="28731">MARRFVDFTTLLVVIFLMGPLIVIIAGSFTETPYVAFPPEGFTLKWYQALFQRQDFLESFIDSLLLAGLSTVVATVLGTLAALSIARKGEAGREFLRGFFMLPLILPTIVTGVALFQFMRTSEIGMALLPGNWAGLLLGHTLITIPYVVRTVGASLVSLDPSLAEAAEGLGARPSRVLFGVIMPAIMPAVMVSLIFCFILSFDQVTISIFLSGPDVTTLPIRIYNYIEFAIDPMIAAVSALLILFAYVLVLGLERTVGLNNAFGK</sequence>
<feature type="transmembrane region" description="Helical" evidence="8">
    <location>
        <begin position="234"/>
        <end position="253"/>
    </location>
</feature>
<evidence type="ECO:0000256" key="4">
    <source>
        <dbReference type="ARBA" id="ARBA00022519"/>
    </source>
</evidence>
<proteinExistence type="inferred from homology"/>
<evidence type="ECO:0000256" key="7">
    <source>
        <dbReference type="ARBA" id="ARBA00023136"/>
    </source>
</evidence>
<feature type="transmembrane region" description="Helical" evidence="8">
    <location>
        <begin position="64"/>
        <end position="86"/>
    </location>
</feature>
<dbReference type="CDD" id="cd06261">
    <property type="entry name" value="TM_PBP2"/>
    <property type="match status" value="1"/>
</dbReference>
<dbReference type="InterPro" id="IPR000515">
    <property type="entry name" value="MetI-like"/>
</dbReference>
<dbReference type="Pfam" id="PF00528">
    <property type="entry name" value="BPD_transp_1"/>
    <property type="match status" value="1"/>
</dbReference>
<dbReference type="Proteomes" id="UP000203589">
    <property type="component" value="Plasmid pSMS3-3"/>
</dbReference>
<evidence type="ECO:0000256" key="8">
    <source>
        <dbReference type="RuleBase" id="RU363032"/>
    </source>
</evidence>
<dbReference type="OrthoDB" id="6496035at2"/>
<keyword evidence="7 8" id="KW-0472">Membrane</keyword>
<evidence type="ECO:0000256" key="3">
    <source>
        <dbReference type="ARBA" id="ARBA00022475"/>
    </source>
</evidence>
<protein>
    <submittedName>
        <fullName evidence="10">Molybdate ABC transporter permease</fullName>
    </submittedName>
</protein>
<geneLocation type="plasmid" evidence="11">
    <name>psms3-3</name>
</geneLocation>
<evidence type="ECO:0000313" key="11">
    <source>
        <dbReference type="Proteomes" id="UP000203589"/>
    </source>
</evidence>
<reference evidence="10 11" key="1">
    <citation type="submission" date="2017-07" db="EMBL/GenBank/DDBJ databases">
        <title>Genome Sequence of Antarctobacter heliothermus Strain SMS3 Isolated from a culture of the Diatom Skeletonema marinoi.</title>
        <authorList>
            <person name="Topel M."/>
            <person name="Pinder M.I.M."/>
            <person name="Johansson O.N."/>
            <person name="Kourtchenko O."/>
            <person name="Godhe A."/>
            <person name="Clarke A.K."/>
        </authorList>
    </citation>
    <scope>NUCLEOTIDE SEQUENCE [LARGE SCALE GENOMIC DNA]</scope>
    <source>
        <strain evidence="10 11">SMS3</strain>
        <plasmid evidence="11">Plasmid psms3-3</plasmid>
    </source>
</reference>
<comment type="subcellular location">
    <subcellularLocation>
        <location evidence="1">Cell inner membrane</location>
        <topology evidence="1">Multi-pass membrane protein</topology>
    </subcellularLocation>
    <subcellularLocation>
        <location evidence="8">Cell membrane</location>
        <topology evidence="8">Multi-pass membrane protein</topology>
    </subcellularLocation>
</comment>
<keyword evidence="5 8" id="KW-0812">Transmembrane</keyword>
<keyword evidence="4" id="KW-0997">Cell inner membrane</keyword>
<feature type="domain" description="ABC transmembrane type-1" evidence="9">
    <location>
        <begin position="60"/>
        <end position="253"/>
    </location>
</feature>
<dbReference type="PROSITE" id="PS50928">
    <property type="entry name" value="ABC_TM1"/>
    <property type="match status" value="1"/>
</dbReference>
<feature type="transmembrane region" description="Helical" evidence="8">
    <location>
        <begin position="12"/>
        <end position="30"/>
    </location>
</feature>
<keyword evidence="2 8" id="KW-0813">Transport</keyword>
<dbReference type="SUPFAM" id="SSF161098">
    <property type="entry name" value="MetI-like"/>
    <property type="match status" value="1"/>
</dbReference>
<feature type="transmembrane region" description="Helical" evidence="8">
    <location>
        <begin position="131"/>
        <end position="149"/>
    </location>
</feature>
<dbReference type="RefSeq" id="WP_094037763.1">
    <property type="nucleotide sequence ID" value="NZ_CP022543.1"/>
</dbReference>
<evidence type="ECO:0000313" key="10">
    <source>
        <dbReference type="EMBL" id="ASP23704.1"/>
    </source>
</evidence>
<dbReference type="GO" id="GO:0005886">
    <property type="term" value="C:plasma membrane"/>
    <property type="evidence" value="ECO:0007669"/>
    <property type="project" value="UniProtKB-SubCell"/>
</dbReference>
<dbReference type="Gene3D" id="1.10.3720.10">
    <property type="entry name" value="MetI-like"/>
    <property type="match status" value="1"/>
</dbReference>
<dbReference type="PANTHER" id="PTHR43357">
    <property type="entry name" value="INNER MEMBRANE ABC TRANSPORTER PERMEASE PROTEIN YDCV"/>
    <property type="match status" value="1"/>
</dbReference>
<evidence type="ECO:0000256" key="6">
    <source>
        <dbReference type="ARBA" id="ARBA00022989"/>
    </source>
</evidence>
<evidence type="ECO:0000256" key="5">
    <source>
        <dbReference type="ARBA" id="ARBA00022692"/>
    </source>
</evidence>
<gene>
    <name evidence="10" type="ORF">ANTHELSMS3_04603</name>
</gene>
<comment type="similarity">
    <text evidence="8">Belongs to the binding-protein-dependent transport system permease family.</text>
</comment>
<keyword evidence="11" id="KW-1185">Reference proteome</keyword>
<keyword evidence="3" id="KW-1003">Cell membrane</keyword>
<evidence type="ECO:0000259" key="9">
    <source>
        <dbReference type="PROSITE" id="PS50928"/>
    </source>
</evidence>
<keyword evidence="6 8" id="KW-1133">Transmembrane helix</keyword>
<dbReference type="AlphaFoldDB" id="A0A222EBY2"/>
<dbReference type="PANTHER" id="PTHR43357:SF4">
    <property type="entry name" value="INNER MEMBRANE ABC TRANSPORTER PERMEASE PROTEIN YDCV"/>
    <property type="match status" value="1"/>
</dbReference>